<feature type="chain" id="PRO_5045434821" evidence="1">
    <location>
        <begin position="27"/>
        <end position="102"/>
    </location>
</feature>
<proteinExistence type="predicted"/>
<comment type="caution">
    <text evidence="2">The sequence shown here is derived from an EMBL/GenBank/DDBJ whole genome shotgun (WGS) entry which is preliminary data.</text>
</comment>
<keyword evidence="3" id="KW-1185">Reference proteome</keyword>
<sequence>MRIFPIAAAAALASTAILSTAGAASAAPDTSCMRAGISTLRDAGLLSSVARNGVDLTFAVQQLGVTVRPGADISGVPNPVPFSLLLADHRAGANSLFIYPWC</sequence>
<feature type="signal peptide" evidence="1">
    <location>
        <begin position="1"/>
        <end position="26"/>
    </location>
</feature>
<organism evidence="2 3">
    <name type="scientific">Terrabacter ginsenosidimutans</name>
    <dbReference type="NCBI Taxonomy" id="490575"/>
    <lineage>
        <taxon>Bacteria</taxon>
        <taxon>Bacillati</taxon>
        <taxon>Actinomycetota</taxon>
        <taxon>Actinomycetes</taxon>
        <taxon>Micrococcales</taxon>
        <taxon>Intrasporangiaceae</taxon>
        <taxon>Terrabacter</taxon>
    </lineage>
</organism>
<reference evidence="3" key="1">
    <citation type="journal article" date="2019" name="Int. J. Syst. Evol. Microbiol.">
        <title>The Global Catalogue of Microorganisms (GCM) 10K type strain sequencing project: providing services to taxonomists for standard genome sequencing and annotation.</title>
        <authorList>
            <consortium name="The Broad Institute Genomics Platform"/>
            <consortium name="The Broad Institute Genome Sequencing Center for Infectious Disease"/>
            <person name="Wu L."/>
            <person name="Ma J."/>
        </authorList>
    </citation>
    <scope>NUCLEOTIDE SEQUENCE [LARGE SCALE GENOMIC DNA]</scope>
    <source>
        <strain evidence="3">JCM 17125</strain>
    </source>
</reference>
<keyword evidence="1" id="KW-0732">Signal</keyword>
<dbReference type="EMBL" id="BAABDC010000006">
    <property type="protein sequence ID" value="GAA3715602.1"/>
    <property type="molecule type" value="Genomic_DNA"/>
</dbReference>
<accession>A0ABP7E859</accession>
<evidence type="ECO:0000313" key="3">
    <source>
        <dbReference type="Proteomes" id="UP001501468"/>
    </source>
</evidence>
<evidence type="ECO:0000256" key="1">
    <source>
        <dbReference type="SAM" id="SignalP"/>
    </source>
</evidence>
<gene>
    <name evidence="2" type="ORF">GCM10022399_35300</name>
</gene>
<name>A0ABP7E859_9MICO</name>
<protein>
    <submittedName>
        <fullName evidence="2">Uncharacterized protein</fullName>
    </submittedName>
</protein>
<dbReference type="RefSeq" id="WP_344949617.1">
    <property type="nucleotide sequence ID" value="NZ_BAABDC010000006.1"/>
</dbReference>
<dbReference type="Proteomes" id="UP001501468">
    <property type="component" value="Unassembled WGS sequence"/>
</dbReference>
<evidence type="ECO:0000313" key="2">
    <source>
        <dbReference type="EMBL" id="GAA3715602.1"/>
    </source>
</evidence>